<evidence type="ECO:0000259" key="1">
    <source>
        <dbReference type="Pfam" id="PF25019"/>
    </source>
</evidence>
<accession>A0A9Q0KZC5</accession>
<dbReference type="InterPro" id="IPR001611">
    <property type="entry name" value="Leu-rich_rpt"/>
</dbReference>
<organism evidence="2 3">
    <name type="scientific">Protea cynaroides</name>
    <dbReference type="NCBI Taxonomy" id="273540"/>
    <lineage>
        <taxon>Eukaryota</taxon>
        <taxon>Viridiplantae</taxon>
        <taxon>Streptophyta</taxon>
        <taxon>Embryophyta</taxon>
        <taxon>Tracheophyta</taxon>
        <taxon>Spermatophyta</taxon>
        <taxon>Magnoliopsida</taxon>
        <taxon>Proteales</taxon>
        <taxon>Proteaceae</taxon>
        <taxon>Protea</taxon>
    </lineage>
</organism>
<name>A0A9Q0KZC5_9MAGN</name>
<dbReference type="Proteomes" id="UP001141806">
    <property type="component" value="Unassembled WGS sequence"/>
</dbReference>
<feature type="domain" description="R13L1/DRL21-like LRR repeat region" evidence="1">
    <location>
        <begin position="2"/>
        <end position="46"/>
    </location>
</feature>
<proteinExistence type="predicted"/>
<protein>
    <recommendedName>
        <fullName evidence="1">R13L1/DRL21-like LRR repeat region domain-containing protein</fullName>
    </recommendedName>
</protein>
<dbReference type="InterPro" id="IPR032675">
    <property type="entry name" value="LRR_dom_sf"/>
</dbReference>
<dbReference type="InterPro" id="IPR056789">
    <property type="entry name" value="LRR_R13L1-DRL21"/>
</dbReference>
<dbReference type="PANTHER" id="PTHR47186">
    <property type="entry name" value="LEUCINE-RICH REPEAT-CONTAINING PROTEIN 57"/>
    <property type="match status" value="1"/>
</dbReference>
<keyword evidence="3" id="KW-1185">Reference proteome</keyword>
<dbReference type="Gene3D" id="3.80.10.10">
    <property type="entry name" value="Ribonuclease Inhibitor"/>
    <property type="match status" value="1"/>
</dbReference>
<dbReference type="EMBL" id="JAMYWD010000002">
    <property type="protein sequence ID" value="KAJ4979451.1"/>
    <property type="molecule type" value="Genomic_DNA"/>
</dbReference>
<dbReference type="OrthoDB" id="765493at2759"/>
<dbReference type="SUPFAM" id="SSF52047">
    <property type="entry name" value="RNI-like"/>
    <property type="match status" value="1"/>
</dbReference>
<evidence type="ECO:0000313" key="3">
    <source>
        <dbReference type="Proteomes" id="UP001141806"/>
    </source>
</evidence>
<sequence length="246" mass="28800">MKFPSWMEDLSLQILVRVELINCKRCHHLPSLGQMPLLKFLKITEMDYVRYLSDESYSGDDLGRRIFPLLEKLYLEKMINLEDLLLNVPQRRQVFPCLVSMNIKNCDKLTTLPLLPSLQHLDLLNCNKLTTLPLLQSLQHLDLLNCDKLRTLSLLPSLQHLYLLNCDKLITLPLLPSLQHLYLQTQNESIPEGMLQSRNLPVLLEMEFKECRKLITLPRLSNRLGDLDFRSLKVFRVHSCYAMKYL</sequence>
<dbReference type="PANTHER" id="PTHR47186:SF3">
    <property type="entry name" value="OS09G0267800 PROTEIN"/>
    <property type="match status" value="1"/>
</dbReference>
<gene>
    <name evidence="2" type="ORF">NE237_010231</name>
</gene>
<dbReference type="Pfam" id="PF25019">
    <property type="entry name" value="LRR_R13L1-DRL21"/>
    <property type="match status" value="1"/>
</dbReference>
<evidence type="ECO:0000313" key="2">
    <source>
        <dbReference type="EMBL" id="KAJ4979451.1"/>
    </source>
</evidence>
<dbReference type="PROSITE" id="PS51450">
    <property type="entry name" value="LRR"/>
    <property type="match status" value="1"/>
</dbReference>
<comment type="caution">
    <text evidence="2">The sequence shown here is derived from an EMBL/GenBank/DDBJ whole genome shotgun (WGS) entry which is preliminary data.</text>
</comment>
<reference evidence="2" key="1">
    <citation type="journal article" date="2023" name="Plant J.">
        <title>The genome of the king protea, Protea cynaroides.</title>
        <authorList>
            <person name="Chang J."/>
            <person name="Duong T.A."/>
            <person name="Schoeman C."/>
            <person name="Ma X."/>
            <person name="Roodt D."/>
            <person name="Barker N."/>
            <person name="Li Z."/>
            <person name="Van de Peer Y."/>
            <person name="Mizrachi E."/>
        </authorList>
    </citation>
    <scope>NUCLEOTIDE SEQUENCE</scope>
    <source>
        <tissue evidence="2">Young leaves</tissue>
    </source>
</reference>
<dbReference type="AlphaFoldDB" id="A0A9Q0KZC5"/>